<dbReference type="InterPro" id="IPR013324">
    <property type="entry name" value="RNA_pol_sigma_r3/r4-like"/>
</dbReference>
<name>A0ABT2X4R3_9RHOB</name>
<dbReference type="EMBL" id="JAOVQO010000011">
    <property type="protein sequence ID" value="MCU9848937.1"/>
    <property type="molecule type" value="Genomic_DNA"/>
</dbReference>
<protein>
    <recommendedName>
        <fullName evidence="3">DNA-directed RNA polymerase specialized sigma subunit, sigma24 family</fullName>
    </recommendedName>
</protein>
<dbReference type="Proteomes" id="UP001209535">
    <property type="component" value="Unassembled WGS sequence"/>
</dbReference>
<reference evidence="1 2" key="1">
    <citation type="submission" date="2022-10" db="EMBL/GenBank/DDBJ databases">
        <title>Defluviimonas sp. nov., isolated from ocean surface sediments.</title>
        <authorList>
            <person name="He W."/>
            <person name="Wang L."/>
            <person name="Zhang D.-F."/>
        </authorList>
    </citation>
    <scope>NUCLEOTIDE SEQUENCE [LARGE SCALE GENOMIC DNA]</scope>
    <source>
        <strain evidence="1 2">WL0024</strain>
    </source>
</reference>
<dbReference type="SUPFAM" id="SSF88659">
    <property type="entry name" value="Sigma3 and sigma4 domains of RNA polymerase sigma factors"/>
    <property type="match status" value="1"/>
</dbReference>
<evidence type="ECO:0000313" key="2">
    <source>
        <dbReference type="Proteomes" id="UP001209535"/>
    </source>
</evidence>
<proteinExistence type="predicted"/>
<evidence type="ECO:0008006" key="3">
    <source>
        <dbReference type="Google" id="ProtNLM"/>
    </source>
</evidence>
<organism evidence="1 2">
    <name type="scientific">Albidovulum salinarum</name>
    <dbReference type="NCBI Taxonomy" id="2984153"/>
    <lineage>
        <taxon>Bacteria</taxon>
        <taxon>Pseudomonadati</taxon>
        <taxon>Pseudomonadota</taxon>
        <taxon>Alphaproteobacteria</taxon>
        <taxon>Rhodobacterales</taxon>
        <taxon>Paracoccaceae</taxon>
        <taxon>Albidovulum</taxon>
    </lineage>
</organism>
<dbReference type="InterPro" id="IPR036388">
    <property type="entry name" value="WH-like_DNA-bd_sf"/>
</dbReference>
<dbReference type="RefSeq" id="WP_263336882.1">
    <property type="nucleotide sequence ID" value="NZ_JAOVQO010000011.1"/>
</dbReference>
<evidence type="ECO:0000313" key="1">
    <source>
        <dbReference type="EMBL" id="MCU9848937.1"/>
    </source>
</evidence>
<sequence length="235" mass="26447">MDRLTRIRQFEDEFREICGRHPDLGAWSEPGSLTAMLHGPGDAGDKNRVLRALVSIAQDGDSPHRVAQVVLILALWPGLDAVYRRHRARFRSDPAALASDLLADVAEGILRLHLDRVQWIAATLLRNTERDLCRQEIALRKRQMELCDVTDAVIAKSVDSARIPSVEVVNDDPRTEALSRLMKTLPPEDVGMLIAVAVLGETQRQAAERFGIGYEAARKRYQRTRDRLRAELDRA</sequence>
<accession>A0ABT2X4R3</accession>
<gene>
    <name evidence="1" type="ORF">OEZ60_13075</name>
</gene>
<keyword evidence="2" id="KW-1185">Reference proteome</keyword>
<comment type="caution">
    <text evidence="1">The sequence shown here is derived from an EMBL/GenBank/DDBJ whole genome shotgun (WGS) entry which is preliminary data.</text>
</comment>
<dbReference type="Gene3D" id="1.10.10.10">
    <property type="entry name" value="Winged helix-like DNA-binding domain superfamily/Winged helix DNA-binding domain"/>
    <property type="match status" value="1"/>
</dbReference>